<dbReference type="PaxDb" id="67767-A0A0J7N6D2"/>
<dbReference type="PANTHER" id="PTHR37984:SF15">
    <property type="entry name" value="INTEGRASE CATALYTIC DOMAIN-CONTAINING PROTEIN"/>
    <property type="match status" value="1"/>
</dbReference>
<dbReference type="Pfam" id="PF17919">
    <property type="entry name" value="RT_RNaseH_2"/>
    <property type="match status" value="1"/>
</dbReference>
<dbReference type="InterPro" id="IPR000477">
    <property type="entry name" value="RT_dom"/>
</dbReference>
<gene>
    <name evidence="3" type="ORF">RF55_12283</name>
</gene>
<comment type="caution">
    <text evidence="3">The sequence shown here is derived from an EMBL/GenBank/DDBJ whole genome shotgun (WGS) entry which is preliminary data.</text>
</comment>
<dbReference type="GO" id="GO:0015074">
    <property type="term" value="P:DNA integration"/>
    <property type="evidence" value="ECO:0007669"/>
    <property type="project" value="InterPro"/>
</dbReference>
<dbReference type="InterPro" id="IPR043128">
    <property type="entry name" value="Rev_trsase/Diguanyl_cyclase"/>
</dbReference>
<name>A0A0J7N6D2_LASNI</name>
<dbReference type="PROSITE" id="PS50994">
    <property type="entry name" value="INTEGRASE"/>
    <property type="match status" value="1"/>
</dbReference>
<dbReference type="Gene3D" id="3.30.420.10">
    <property type="entry name" value="Ribonuclease H-like superfamily/Ribonuclease H"/>
    <property type="match status" value="1"/>
</dbReference>
<dbReference type="Proteomes" id="UP000036403">
    <property type="component" value="Unassembled WGS sequence"/>
</dbReference>
<dbReference type="InterPro" id="IPR041577">
    <property type="entry name" value="RT_RNaseH_2"/>
</dbReference>
<dbReference type="PROSITE" id="PS50878">
    <property type="entry name" value="RT_POL"/>
    <property type="match status" value="1"/>
</dbReference>
<dbReference type="Pfam" id="PF00078">
    <property type="entry name" value="RVT_1"/>
    <property type="match status" value="1"/>
</dbReference>
<dbReference type="InterPro" id="IPR001584">
    <property type="entry name" value="Integrase_cat-core"/>
</dbReference>
<dbReference type="STRING" id="67767.A0A0J7N6D2"/>
<dbReference type="SUPFAM" id="SSF53098">
    <property type="entry name" value="Ribonuclease H-like"/>
    <property type="match status" value="1"/>
</dbReference>
<feature type="domain" description="Integrase catalytic" evidence="2">
    <location>
        <begin position="87"/>
        <end position="262"/>
    </location>
</feature>
<dbReference type="Gene3D" id="3.30.70.270">
    <property type="match status" value="1"/>
</dbReference>
<dbReference type="AlphaFoldDB" id="A0A0J7N6D2"/>
<dbReference type="OrthoDB" id="7551493at2759"/>
<keyword evidence="4" id="KW-1185">Reference proteome</keyword>
<sequence length="398" mass="45992">MRPLNSKIIKQRNDEIIVYIDDILIPSDSIQENLSVLKKVLLLLKQYKFEINVNKCLFLKKEFEYLGYTLSPLGITLNVRHTKAISNFPRPKRVVEVQRFLGLTNYFRKFIKDYAKLAKPLQVLLPAILLQKQDAGQWAPISYYSQTTNKSEAQYHSYELEMLATFGNPEVVTSDRGTSFTSQEFSKFLSSRGIKHTLIAVAAPWANGIVERINRFLKSSLKKLIEDPASWHTWLGAVQYVINSTYHSSLKASSSRLLLGYDQRGHSDSKLVRFLDDLAKVEWDTESVRQNAQRLATETTNRIKAYNKDYYDSHYRKPTIYHPGDYVMIRDTNVKPGENKKFRPCYKGPYLVAKALDKNRYVIQDIPGFNVSSRPYNSILSPDRLKLWIKPVEPQVPL</sequence>
<evidence type="ECO:0000313" key="4">
    <source>
        <dbReference type="Proteomes" id="UP000036403"/>
    </source>
</evidence>
<dbReference type="InterPro" id="IPR043502">
    <property type="entry name" value="DNA/RNA_pol_sf"/>
</dbReference>
<evidence type="ECO:0000313" key="3">
    <source>
        <dbReference type="EMBL" id="KMQ88260.1"/>
    </source>
</evidence>
<proteinExistence type="predicted"/>
<accession>A0A0J7N6D2</accession>
<reference evidence="3 4" key="1">
    <citation type="submission" date="2015-04" db="EMBL/GenBank/DDBJ databases">
        <title>Lasius niger genome sequencing.</title>
        <authorList>
            <person name="Konorov E.A."/>
            <person name="Nikitin M.A."/>
            <person name="Kirill M.V."/>
            <person name="Chang P."/>
        </authorList>
    </citation>
    <scope>NUCLEOTIDE SEQUENCE [LARGE SCALE GENOMIC DNA]</scope>
    <source>
        <tissue evidence="3">Whole</tissue>
    </source>
</reference>
<dbReference type="InterPro" id="IPR050951">
    <property type="entry name" value="Retrovirus_Pol_polyprotein"/>
</dbReference>
<evidence type="ECO:0000259" key="1">
    <source>
        <dbReference type="PROSITE" id="PS50878"/>
    </source>
</evidence>
<dbReference type="InterPro" id="IPR036397">
    <property type="entry name" value="RNaseH_sf"/>
</dbReference>
<dbReference type="SUPFAM" id="SSF56672">
    <property type="entry name" value="DNA/RNA polymerases"/>
    <property type="match status" value="1"/>
</dbReference>
<organism evidence="3 4">
    <name type="scientific">Lasius niger</name>
    <name type="common">Black garden ant</name>
    <dbReference type="NCBI Taxonomy" id="67767"/>
    <lineage>
        <taxon>Eukaryota</taxon>
        <taxon>Metazoa</taxon>
        <taxon>Ecdysozoa</taxon>
        <taxon>Arthropoda</taxon>
        <taxon>Hexapoda</taxon>
        <taxon>Insecta</taxon>
        <taxon>Pterygota</taxon>
        <taxon>Neoptera</taxon>
        <taxon>Endopterygota</taxon>
        <taxon>Hymenoptera</taxon>
        <taxon>Apocrita</taxon>
        <taxon>Aculeata</taxon>
        <taxon>Formicoidea</taxon>
        <taxon>Formicidae</taxon>
        <taxon>Formicinae</taxon>
        <taxon>Lasius</taxon>
        <taxon>Lasius</taxon>
    </lineage>
</organism>
<dbReference type="InterPro" id="IPR012337">
    <property type="entry name" value="RNaseH-like_sf"/>
</dbReference>
<dbReference type="EMBL" id="LBMM01009273">
    <property type="protein sequence ID" value="KMQ88260.1"/>
    <property type="molecule type" value="Genomic_DNA"/>
</dbReference>
<dbReference type="GO" id="GO:0042575">
    <property type="term" value="C:DNA polymerase complex"/>
    <property type="evidence" value="ECO:0007669"/>
    <property type="project" value="UniProtKB-ARBA"/>
</dbReference>
<feature type="domain" description="Reverse transcriptase" evidence="1">
    <location>
        <begin position="1"/>
        <end position="70"/>
    </location>
</feature>
<dbReference type="PANTHER" id="PTHR37984">
    <property type="entry name" value="PROTEIN CBG26694"/>
    <property type="match status" value="1"/>
</dbReference>
<evidence type="ECO:0000259" key="2">
    <source>
        <dbReference type="PROSITE" id="PS50994"/>
    </source>
</evidence>
<protein>
    <submittedName>
        <fullName evidence="3">Retrovirus-like pol polyprotein</fullName>
    </submittedName>
</protein>
<dbReference type="GO" id="GO:0003676">
    <property type="term" value="F:nucleic acid binding"/>
    <property type="evidence" value="ECO:0007669"/>
    <property type="project" value="InterPro"/>
</dbReference>
<dbReference type="GO" id="GO:0071897">
    <property type="term" value="P:DNA biosynthetic process"/>
    <property type="evidence" value="ECO:0007669"/>
    <property type="project" value="UniProtKB-ARBA"/>
</dbReference>